<keyword evidence="1" id="KW-0812">Transmembrane</keyword>
<protein>
    <submittedName>
        <fullName evidence="2">EpsG family protein</fullName>
    </submittedName>
</protein>
<dbReference type="Pfam" id="PF14897">
    <property type="entry name" value="EpsG"/>
    <property type="match status" value="1"/>
</dbReference>
<accession>A0A939SL85</accession>
<feature type="transmembrane region" description="Helical" evidence="1">
    <location>
        <begin position="67"/>
        <end position="85"/>
    </location>
</feature>
<dbReference type="InterPro" id="IPR049458">
    <property type="entry name" value="EpsG-like"/>
</dbReference>
<sequence length="97" mass="11314">MHCIITPVSFDDFIHELGIFKESSFLILEYIIKSSNFNYTIMLLVIAIIIITLYFKAIIELSIKPELSLLLLLFLCFYTFHFNAARQGLLLLYSFIL</sequence>
<dbReference type="Proteomes" id="UP000664477">
    <property type="component" value="Unassembled WGS sequence"/>
</dbReference>
<gene>
    <name evidence="2" type="ORF">J4727_02290</name>
</gene>
<dbReference type="AlphaFoldDB" id="A0A939SL85"/>
<dbReference type="EMBL" id="JAGETQ010000007">
    <property type="protein sequence ID" value="MBO1915821.1"/>
    <property type="molecule type" value="Genomic_DNA"/>
</dbReference>
<feature type="transmembrane region" description="Helical" evidence="1">
    <location>
        <begin position="37"/>
        <end position="55"/>
    </location>
</feature>
<proteinExistence type="predicted"/>
<keyword evidence="1" id="KW-1133">Transmembrane helix</keyword>
<keyword evidence="1" id="KW-0472">Membrane</keyword>
<evidence type="ECO:0000313" key="2">
    <source>
        <dbReference type="EMBL" id="MBO1915821.1"/>
    </source>
</evidence>
<organism evidence="2 3">
    <name type="scientific">Providencia rettgeri</name>
    <dbReference type="NCBI Taxonomy" id="587"/>
    <lineage>
        <taxon>Bacteria</taxon>
        <taxon>Pseudomonadati</taxon>
        <taxon>Pseudomonadota</taxon>
        <taxon>Gammaproteobacteria</taxon>
        <taxon>Enterobacterales</taxon>
        <taxon>Morganellaceae</taxon>
        <taxon>Providencia</taxon>
    </lineage>
</organism>
<evidence type="ECO:0000256" key="1">
    <source>
        <dbReference type="SAM" id="Phobius"/>
    </source>
</evidence>
<name>A0A939SL85_PRORE</name>
<reference evidence="2" key="1">
    <citation type="submission" date="2021-03" db="EMBL/GenBank/DDBJ databases">
        <title>Molecular epidemiology and mechanisms of colistin and carbapenem resistance in Enterobacteriaceae from clinical isolates, the environment and porcine samples in Pretoria, South Africa.</title>
        <authorList>
            <person name="Bogoshi D."/>
            <person name="Mbelle N.M."/>
            <person name="Naidoo V."/>
            <person name="Osei Sekyere J."/>
        </authorList>
    </citation>
    <scope>NUCLEOTIDE SEQUENCE</scope>
    <source>
        <strain evidence="2">C052</strain>
    </source>
</reference>
<evidence type="ECO:0000313" key="3">
    <source>
        <dbReference type="Proteomes" id="UP000664477"/>
    </source>
</evidence>
<comment type="caution">
    <text evidence="2">The sequence shown here is derived from an EMBL/GenBank/DDBJ whole genome shotgun (WGS) entry which is preliminary data.</text>
</comment>